<reference evidence="11" key="1">
    <citation type="submission" date="2020-10" db="EMBL/GenBank/DDBJ databases">
        <authorList>
            <person name="Gilroy R."/>
        </authorList>
    </citation>
    <scope>NUCLEOTIDE SEQUENCE</scope>
    <source>
        <strain evidence="11">ChiHecec3B27-6122</strain>
    </source>
</reference>
<dbReference type="EMBL" id="DVJS01000252">
    <property type="protein sequence ID" value="HIS98297.1"/>
    <property type="molecule type" value="Genomic_DNA"/>
</dbReference>
<comment type="catalytic activity">
    <reaction evidence="8">
        <text>Cd(2+)(in) + ATP + H2O = Cd(2+)(out) + ADP + phosphate + H(+)</text>
        <dbReference type="Rhea" id="RHEA:12132"/>
        <dbReference type="ChEBI" id="CHEBI:15377"/>
        <dbReference type="ChEBI" id="CHEBI:15378"/>
        <dbReference type="ChEBI" id="CHEBI:30616"/>
        <dbReference type="ChEBI" id="CHEBI:43474"/>
        <dbReference type="ChEBI" id="CHEBI:48775"/>
        <dbReference type="ChEBI" id="CHEBI:456216"/>
        <dbReference type="EC" id="7.2.2.21"/>
    </reaction>
</comment>
<feature type="transmembrane region" description="Helical" evidence="9">
    <location>
        <begin position="123"/>
        <end position="149"/>
    </location>
</feature>
<name>A0A9D1G669_9FIRM</name>
<dbReference type="Proteomes" id="UP000886876">
    <property type="component" value="Unassembled WGS sequence"/>
</dbReference>
<reference evidence="11" key="2">
    <citation type="journal article" date="2021" name="PeerJ">
        <title>Extensive microbial diversity within the chicken gut microbiome revealed by metagenomics and culture.</title>
        <authorList>
            <person name="Gilroy R."/>
            <person name="Ravi A."/>
            <person name="Getino M."/>
            <person name="Pursley I."/>
            <person name="Horton D.L."/>
            <person name="Alikhan N.F."/>
            <person name="Baker D."/>
            <person name="Gharbi K."/>
            <person name="Hall N."/>
            <person name="Watson M."/>
            <person name="Adriaenssens E.M."/>
            <person name="Foster-Nyarko E."/>
            <person name="Jarju S."/>
            <person name="Secka A."/>
            <person name="Antonio M."/>
            <person name="Oren A."/>
            <person name="Chaudhuri R.R."/>
            <person name="La Ragione R."/>
            <person name="Hildebrand F."/>
            <person name="Pallen M.J."/>
        </authorList>
    </citation>
    <scope>NUCLEOTIDE SEQUENCE</scope>
    <source>
        <strain evidence="11">ChiHecec3B27-6122</strain>
    </source>
</reference>
<dbReference type="InterPro" id="IPR008250">
    <property type="entry name" value="ATPase_P-typ_transduc_dom_A_sf"/>
</dbReference>
<evidence type="ECO:0000256" key="5">
    <source>
        <dbReference type="ARBA" id="ARBA00022989"/>
    </source>
</evidence>
<organism evidence="11 12">
    <name type="scientific">Candidatus Scatomorpha pullistercoris</name>
    <dbReference type="NCBI Taxonomy" id="2840929"/>
    <lineage>
        <taxon>Bacteria</taxon>
        <taxon>Bacillati</taxon>
        <taxon>Bacillota</taxon>
        <taxon>Clostridia</taxon>
        <taxon>Eubacteriales</taxon>
        <taxon>Candidatus Scatomorpha</taxon>
    </lineage>
</organism>
<evidence type="ECO:0000256" key="4">
    <source>
        <dbReference type="ARBA" id="ARBA00022692"/>
    </source>
</evidence>
<dbReference type="InterPro" id="IPR001757">
    <property type="entry name" value="P_typ_ATPase"/>
</dbReference>
<dbReference type="GO" id="GO:0008551">
    <property type="term" value="F:P-type cadmium transporter activity"/>
    <property type="evidence" value="ECO:0007669"/>
    <property type="project" value="UniProtKB-EC"/>
</dbReference>
<keyword evidence="5 9" id="KW-1133">Transmembrane helix</keyword>
<keyword evidence="6 9" id="KW-0472">Membrane</keyword>
<accession>A0A9D1G669</accession>
<keyword evidence="3" id="KW-0104">Cadmium</keyword>
<protein>
    <recommendedName>
        <fullName evidence="7">Cd(2+)-exporting ATPase</fullName>
        <ecNumber evidence="7">7.2.2.21</ecNumber>
    </recommendedName>
</protein>
<dbReference type="AlphaFoldDB" id="A0A9D1G669"/>
<dbReference type="GO" id="GO:0016887">
    <property type="term" value="F:ATP hydrolysis activity"/>
    <property type="evidence" value="ECO:0007669"/>
    <property type="project" value="InterPro"/>
</dbReference>
<feature type="transmembrane region" description="Helical" evidence="9">
    <location>
        <begin position="289"/>
        <end position="308"/>
    </location>
</feature>
<dbReference type="Gene3D" id="3.40.1110.10">
    <property type="entry name" value="Calcium-transporting ATPase, cytoplasmic domain N"/>
    <property type="match status" value="1"/>
</dbReference>
<dbReference type="InterPro" id="IPR059000">
    <property type="entry name" value="ATPase_P-type_domA"/>
</dbReference>
<evidence type="ECO:0000256" key="1">
    <source>
        <dbReference type="ARBA" id="ARBA00004141"/>
    </source>
</evidence>
<dbReference type="Gene3D" id="3.40.50.1000">
    <property type="entry name" value="HAD superfamily/HAD-like"/>
    <property type="match status" value="1"/>
</dbReference>
<gene>
    <name evidence="11" type="ORF">IAD42_09995</name>
</gene>
<evidence type="ECO:0000259" key="10">
    <source>
        <dbReference type="Pfam" id="PF00122"/>
    </source>
</evidence>
<evidence type="ECO:0000256" key="2">
    <source>
        <dbReference type="ARBA" id="ARBA00006024"/>
    </source>
</evidence>
<dbReference type="Pfam" id="PF00702">
    <property type="entry name" value="Hydrolase"/>
    <property type="match status" value="1"/>
</dbReference>
<comment type="caution">
    <text evidence="11">The sequence shown here is derived from an EMBL/GenBank/DDBJ whole genome shotgun (WGS) entry which is preliminary data.</text>
</comment>
<dbReference type="PROSITE" id="PS00154">
    <property type="entry name" value="ATPASE_E1_E2"/>
    <property type="match status" value="1"/>
</dbReference>
<evidence type="ECO:0000313" key="11">
    <source>
        <dbReference type="EMBL" id="HIS98297.1"/>
    </source>
</evidence>
<evidence type="ECO:0000256" key="9">
    <source>
        <dbReference type="SAM" id="Phobius"/>
    </source>
</evidence>
<sequence length="479" mass="51106">MHSCSCCHDEHEHHHDECCGHEHGHHHADACGCGHHHEHHHEHEHCHGDSCGCGHEHVHHGEGGLKKAVIRLALAAALFAASYLIPEGLYRRLFLFLPYLVAGYDVLWSALRGILRGHVFDENFLMAAATVGAVALGDMFEAIAVMVFYQLGALFEEYAVGRSRGSIAALMDLRPDRAELERDGLVVAVDPDEVEPGSVIVVRPGERVPIDGVVIEGESTLDTSALTGESLPRSCAAGDEVSSGCVSLTGLLRIRTTKPFGESAVSRILKLAEESSARKSRSERFITRFARVYTPVVCAAALLLAVLPPAVRLLQGMEPGWGTYIESALTFLVISCPCALVISVPLGFFGGMGGASTRGVLFKGSTGIEALAGARCVVFDKTGTLTRGEFEVRGTRPEAGVSGDRLLELAALAESWSNHPISRSLVEAAGSPDAQARVTDAREEQGGGVTAVVDGLSVAAGNRRFMRKLGIDCKDPEDA</sequence>
<dbReference type="EC" id="7.2.2.21" evidence="7"/>
<dbReference type="PANTHER" id="PTHR48085:SF5">
    <property type="entry name" value="CADMIUM_ZINC-TRANSPORTING ATPASE HMA4-RELATED"/>
    <property type="match status" value="1"/>
</dbReference>
<keyword evidence="4 9" id="KW-0812">Transmembrane</keyword>
<dbReference type="SUPFAM" id="SSF81665">
    <property type="entry name" value="Calcium ATPase, transmembrane domain M"/>
    <property type="match status" value="1"/>
</dbReference>
<dbReference type="PANTHER" id="PTHR48085">
    <property type="entry name" value="CADMIUM/ZINC-TRANSPORTING ATPASE HMA2-RELATED"/>
    <property type="match status" value="1"/>
</dbReference>
<dbReference type="InterPro" id="IPR023299">
    <property type="entry name" value="ATPase_P-typ_cyto_dom_N"/>
</dbReference>
<dbReference type="InterPro" id="IPR051014">
    <property type="entry name" value="Cation_Transport_ATPase_IB"/>
</dbReference>
<dbReference type="GO" id="GO:0016020">
    <property type="term" value="C:membrane"/>
    <property type="evidence" value="ECO:0007669"/>
    <property type="project" value="UniProtKB-SubCell"/>
</dbReference>
<dbReference type="NCBIfam" id="TIGR01494">
    <property type="entry name" value="ATPase_P-type"/>
    <property type="match status" value="1"/>
</dbReference>
<dbReference type="SUPFAM" id="SSF81653">
    <property type="entry name" value="Calcium ATPase, transduction domain A"/>
    <property type="match status" value="1"/>
</dbReference>
<evidence type="ECO:0000256" key="7">
    <source>
        <dbReference type="ARBA" id="ARBA00039103"/>
    </source>
</evidence>
<dbReference type="SUPFAM" id="SSF81660">
    <property type="entry name" value="Metal cation-transporting ATPase, ATP-binding domain N"/>
    <property type="match status" value="1"/>
</dbReference>
<dbReference type="InterPro" id="IPR023214">
    <property type="entry name" value="HAD_sf"/>
</dbReference>
<dbReference type="InterPro" id="IPR018303">
    <property type="entry name" value="ATPase_P-typ_P_site"/>
</dbReference>
<proteinExistence type="inferred from homology"/>
<feature type="transmembrane region" description="Helical" evidence="9">
    <location>
        <begin position="68"/>
        <end position="86"/>
    </location>
</feature>
<evidence type="ECO:0000256" key="6">
    <source>
        <dbReference type="ARBA" id="ARBA00023136"/>
    </source>
</evidence>
<comment type="subcellular location">
    <subcellularLocation>
        <location evidence="1">Membrane</location>
        <topology evidence="1">Multi-pass membrane protein</topology>
    </subcellularLocation>
</comment>
<evidence type="ECO:0000256" key="3">
    <source>
        <dbReference type="ARBA" id="ARBA00022539"/>
    </source>
</evidence>
<feature type="transmembrane region" description="Helical" evidence="9">
    <location>
        <begin position="328"/>
        <end position="349"/>
    </location>
</feature>
<comment type="similarity">
    <text evidence="2">Belongs to the cation transport ATPase (P-type) (TC 3.A.3) family. Type IB subfamily.</text>
</comment>
<evidence type="ECO:0000256" key="8">
    <source>
        <dbReference type="ARBA" id="ARBA00049338"/>
    </source>
</evidence>
<dbReference type="GO" id="GO:0005524">
    <property type="term" value="F:ATP binding"/>
    <property type="evidence" value="ECO:0007669"/>
    <property type="project" value="InterPro"/>
</dbReference>
<feature type="domain" description="P-type ATPase A" evidence="10">
    <location>
        <begin position="173"/>
        <end position="273"/>
    </location>
</feature>
<feature type="non-terminal residue" evidence="11">
    <location>
        <position position="479"/>
    </location>
</feature>
<feature type="transmembrane region" description="Helical" evidence="9">
    <location>
        <begin position="93"/>
        <end position="111"/>
    </location>
</feature>
<dbReference type="Gene3D" id="2.70.150.10">
    <property type="entry name" value="Calcium-transporting ATPase, cytoplasmic transduction domain A"/>
    <property type="match status" value="1"/>
</dbReference>
<dbReference type="InterPro" id="IPR023298">
    <property type="entry name" value="ATPase_P-typ_TM_dom_sf"/>
</dbReference>
<dbReference type="Pfam" id="PF00122">
    <property type="entry name" value="E1-E2_ATPase"/>
    <property type="match status" value="1"/>
</dbReference>
<evidence type="ECO:0000313" key="12">
    <source>
        <dbReference type="Proteomes" id="UP000886876"/>
    </source>
</evidence>